<feature type="compositionally biased region" description="Low complexity" evidence="1">
    <location>
        <begin position="126"/>
        <end position="141"/>
    </location>
</feature>
<reference evidence="2" key="1">
    <citation type="journal article" date="2004" name="Nat. Genet.">
        <title>Sequencing of a rice centromere uncovers active genes.</title>
        <authorList>
            <person name="Nagaki K."/>
            <person name="Cheng Z."/>
            <person name="Ouyang S."/>
            <person name="Talbert P.B."/>
            <person name="Kim M."/>
            <person name="Jones K.M."/>
            <person name="Henikoff S."/>
            <person name="Buell C.R."/>
            <person name="Jiang J."/>
        </authorList>
    </citation>
    <scope>NUCLEOTIDE SEQUENCE</scope>
</reference>
<feature type="compositionally biased region" description="Basic residues" evidence="1">
    <location>
        <begin position="346"/>
        <end position="360"/>
    </location>
</feature>
<dbReference type="iPTMnet" id="Q6UTY9"/>
<feature type="compositionally biased region" description="Basic and acidic residues" evidence="1">
    <location>
        <begin position="38"/>
        <end position="48"/>
    </location>
</feature>
<feature type="compositionally biased region" description="Basic and acidic residues" evidence="1">
    <location>
        <begin position="168"/>
        <end position="183"/>
    </location>
</feature>
<evidence type="ECO:0000313" key="2">
    <source>
        <dbReference type="EMBL" id="AAQ56567.1"/>
    </source>
</evidence>
<feature type="region of interest" description="Disordered" evidence="1">
    <location>
        <begin position="338"/>
        <end position="386"/>
    </location>
</feature>
<feature type="region of interest" description="Disordered" evidence="1">
    <location>
        <begin position="120"/>
        <end position="149"/>
    </location>
</feature>
<feature type="compositionally biased region" description="Polar residues" evidence="1">
    <location>
        <begin position="272"/>
        <end position="287"/>
    </location>
</feature>
<feature type="region of interest" description="Disordered" evidence="1">
    <location>
        <begin position="266"/>
        <end position="326"/>
    </location>
</feature>
<gene>
    <name evidence="2" type="ORF">OSJNBa0070J19.25</name>
</gene>
<accession>Q6UTY9</accession>
<evidence type="ECO:0000256" key="1">
    <source>
        <dbReference type="SAM" id="MobiDB-lite"/>
    </source>
</evidence>
<proteinExistence type="predicted"/>
<feature type="region of interest" description="Disordered" evidence="1">
    <location>
        <begin position="1"/>
        <end position="79"/>
    </location>
</feature>
<feature type="region of interest" description="Disordered" evidence="1">
    <location>
        <begin position="163"/>
        <end position="212"/>
    </location>
</feature>
<dbReference type="AlphaFoldDB" id="Q6UTY9"/>
<sequence>MAERAVAHNLSPSASGDDGEQNPRCRARTPPSPSRRSLGREEALEGVEKSATSPLAGDGEGRRDGERRLLVYGDGSTPQGMLQAAGALLRHPPVVPDPETPARRWLDDVANLVMTAQQHLGTGRRSSATKASGVATTGSASSRRRARRAAAVTRCSSAIPSSTLLTQEDVRGGPDARLNVERRRNGRRAAHATEGASSSGAPLWSGHGGQPPMSPVGGAGCCHAQKFPNRIPSRMCIKTPVQDQPGYTNDNVDIQIHREHHSTGILDGTDEAYSSENPPSDTYSSSEVGGKRLTSARGAAPTGGSHRDPGKRMGRRRHVATGPTAPIYPWVDRTAARDLAAGARGRGARRRRPWRRRRGAHTAAAHMRQRRKATTGGDRPAAESGG</sequence>
<protein>
    <submittedName>
        <fullName evidence="2">Uncharacterized protein</fullName>
    </submittedName>
</protein>
<dbReference type="EMBL" id="AY360394">
    <property type="protein sequence ID" value="AAQ56567.1"/>
    <property type="molecule type" value="Genomic_DNA"/>
</dbReference>
<name>Q6UTY9_ORYSJ</name>
<feature type="compositionally biased region" description="Basic and acidic residues" evidence="1">
    <location>
        <begin position="59"/>
        <end position="69"/>
    </location>
</feature>
<organism evidence="2">
    <name type="scientific">Oryza sativa subsp. japonica</name>
    <name type="common">Rice</name>
    <dbReference type="NCBI Taxonomy" id="39947"/>
    <lineage>
        <taxon>Eukaryota</taxon>
        <taxon>Viridiplantae</taxon>
        <taxon>Streptophyta</taxon>
        <taxon>Embryophyta</taxon>
        <taxon>Tracheophyta</taxon>
        <taxon>Spermatophyta</taxon>
        <taxon>Magnoliopsida</taxon>
        <taxon>Liliopsida</taxon>
        <taxon>Poales</taxon>
        <taxon>Poaceae</taxon>
        <taxon>BOP clade</taxon>
        <taxon>Oryzoideae</taxon>
        <taxon>Oryzeae</taxon>
        <taxon>Oryzinae</taxon>
        <taxon>Oryza</taxon>
        <taxon>Oryza sativa</taxon>
    </lineage>
</organism>